<evidence type="ECO:0000256" key="2">
    <source>
        <dbReference type="ARBA" id="ARBA00007441"/>
    </source>
</evidence>
<name>A0A0H2RF61_9AGAM</name>
<evidence type="ECO:0000256" key="3">
    <source>
        <dbReference type="ARBA" id="ARBA00022576"/>
    </source>
</evidence>
<comment type="cofactor">
    <cofactor evidence="1">
        <name>pyridoxal 5'-phosphate</name>
        <dbReference type="ChEBI" id="CHEBI:597326"/>
    </cofactor>
</comment>
<dbReference type="EMBL" id="KQ086027">
    <property type="protein sequence ID" value="KLO10424.1"/>
    <property type="molecule type" value="Genomic_DNA"/>
</dbReference>
<dbReference type="InterPro" id="IPR004839">
    <property type="entry name" value="Aminotransferase_I/II_large"/>
</dbReference>
<protein>
    <submittedName>
        <fullName evidence="7">PLP-dependent transferase</fullName>
    </submittedName>
</protein>
<evidence type="ECO:0000313" key="7">
    <source>
        <dbReference type="EMBL" id="KLO10424.1"/>
    </source>
</evidence>
<comment type="similarity">
    <text evidence="2">Belongs to the class-I pyridoxal-phosphate-dependent aminotransferase family.</text>
</comment>
<keyword evidence="4 7" id="KW-0808">Transferase</keyword>
<keyword evidence="8" id="KW-1185">Reference proteome</keyword>
<dbReference type="Pfam" id="PF00155">
    <property type="entry name" value="Aminotran_1_2"/>
    <property type="match status" value="1"/>
</dbReference>
<dbReference type="InterPro" id="IPR015421">
    <property type="entry name" value="PyrdxlP-dep_Trfase_major"/>
</dbReference>
<gene>
    <name evidence="7" type="ORF">SCHPADRAFT_878160</name>
</gene>
<dbReference type="Proteomes" id="UP000053477">
    <property type="component" value="Unassembled WGS sequence"/>
</dbReference>
<dbReference type="InterPro" id="IPR050859">
    <property type="entry name" value="Class-I_PLP-dep_aminotransf"/>
</dbReference>
<dbReference type="InterPro" id="IPR015424">
    <property type="entry name" value="PyrdxlP-dep_Trfase"/>
</dbReference>
<accession>A0A0H2RF61</accession>
<dbReference type="Gene3D" id="3.40.640.10">
    <property type="entry name" value="Type I PLP-dependent aspartate aminotransferase-like (Major domain)"/>
    <property type="match status" value="1"/>
</dbReference>
<keyword evidence="3" id="KW-0032">Aminotransferase</keyword>
<evidence type="ECO:0000256" key="4">
    <source>
        <dbReference type="ARBA" id="ARBA00022679"/>
    </source>
</evidence>
<sequence>MKAIWKKAYGIPNVISLANGDPHHSLYPISQIDFTVPSLSSDNPVGDWRTGVDQSKILSSYKDKPCALNLGIALHYGAGAGLLEVREILQNMNQLVHNPPHTDVILTLGNADGLTKCFRLLGNPGDSFLAEEFSFPGMTNAPLAQGINWVPVGMDREGIIPERLEYILKSWDEANQGCRPHVLYTIPSGQNPTGGTLSLGRRQEIYRIACQYDIIILEDDPYYFLQYDRTQDSPERNSDASMANGVDNPFARSFIKGLTPSFLSMDVEGRVLRIDSFSKIIVPGMRLGWITCNAFFSRKLEILTDSSTQHPHGFGQALIAEMLGPQGWGFDGYFRWIDSLCADYQRRRDLFIDIFNREMKGKPYASVDKPSAGMFMWIEVVFHLHPRFVDEESNAALNEELFERIFESGVVVMPAKTFAVGSGSKTGNQATKKVNYLRATFAGTDDQICNGVVIVCKVIRDFFK</sequence>
<dbReference type="AlphaFoldDB" id="A0A0H2RF61"/>
<dbReference type="InParanoid" id="A0A0H2RF61"/>
<dbReference type="PANTHER" id="PTHR42790:SF19">
    <property type="entry name" value="KYNURENINE_ALPHA-AMINOADIPATE AMINOTRANSFERASE, MITOCHONDRIAL"/>
    <property type="match status" value="1"/>
</dbReference>
<feature type="domain" description="Aminotransferase class I/classII large" evidence="6">
    <location>
        <begin position="74"/>
        <end position="447"/>
    </location>
</feature>
<proteinExistence type="inferred from homology"/>
<organism evidence="7 8">
    <name type="scientific">Schizopora paradoxa</name>
    <dbReference type="NCBI Taxonomy" id="27342"/>
    <lineage>
        <taxon>Eukaryota</taxon>
        <taxon>Fungi</taxon>
        <taxon>Dikarya</taxon>
        <taxon>Basidiomycota</taxon>
        <taxon>Agaricomycotina</taxon>
        <taxon>Agaricomycetes</taxon>
        <taxon>Hymenochaetales</taxon>
        <taxon>Schizoporaceae</taxon>
        <taxon>Schizopora</taxon>
    </lineage>
</organism>
<dbReference type="GO" id="GO:0008483">
    <property type="term" value="F:transaminase activity"/>
    <property type="evidence" value="ECO:0007669"/>
    <property type="project" value="UniProtKB-KW"/>
</dbReference>
<evidence type="ECO:0000313" key="8">
    <source>
        <dbReference type="Proteomes" id="UP000053477"/>
    </source>
</evidence>
<evidence type="ECO:0000256" key="1">
    <source>
        <dbReference type="ARBA" id="ARBA00001933"/>
    </source>
</evidence>
<dbReference type="GO" id="GO:0030170">
    <property type="term" value="F:pyridoxal phosphate binding"/>
    <property type="evidence" value="ECO:0007669"/>
    <property type="project" value="InterPro"/>
</dbReference>
<dbReference type="OrthoDB" id="691673at2759"/>
<dbReference type="CDD" id="cd00609">
    <property type="entry name" value="AAT_like"/>
    <property type="match status" value="1"/>
</dbReference>
<reference evidence="7 8" key="1">
    <citation type="submission" date="2015-04" db="EMBL/GenBank/DDBJ databases">
        <title>Complete genome sequence of Schizopora paradoxa KUC8140, a cosmopolitan wood degrader in East Asia.</title>
        <authorList>
            <consortium name="DOE Joint Genome Institute"/>
            <person name="Min B."/>
            <person name="Park H."/>
            <person name="Jang Y."/>
            <person name="Kim J.-J."/>
            <person name="Kim K.H."/>
            <person name="Pangilinan J."/>
            <person name="Lipzen A."/>
            <person name="Riley R."/>
            <person name="Grigoriev I.V."/>
            <person name="Spatafora J.W."/>
            <person name="Choi I.-G."/>
        </authorList>
    </citation>
    <scope>NUCLEOTIDE SEQUENCE [LARGE SCALE GENOMIC DNA]</scope>
    <source>
        <strain evidence="7 8">KUC8140</strain>
    </source>
</reference>
<dbReference type="STRING" id="27342.A0A0H2RF61"/>
<evidence type="ECO:0000256" key="5">
    <source>
        <dbReference type="ARBA" id="ARBA00022898"/>
    </source>
</evidence>
<dbReference type="GO" id="GO:1901605">
    <property type="term" value="P:alpha-amino acid metabolic process"/>
    <property type="evidence" value="ECO:0007669"/>
    <property type="project" value="TreeGrafter"/>
</dbReference>
<keyword evidence="5" id="KW-0663">Pyridoxal phosphate</keyword>
<dbReference type="SUPFAM" id="SSF53383">
    <property type="entry name" value="PLP-dependent transferases"/>
    <property type="match status" value="1"/>
</dbReference>
<evidence type="ECO:0000259" key="6">
    <source>
        <dbReference type="Pfam" id="PF00155"/>
    </source>
</evidence>
<dbReference type="PANTHER" id="PTHR42790">
    <property type="entry name" value="AMINOTRANSFERASE"/>
    <property type="match status" value="1"/>
</dbReference>